<dbReference type="InterPro" id="IPR036388">
    <property type="entry name" value="WH-like_DNA-bd_sf"/>
</dbReference>
<dbReference type="GO" id="GO:0006355">
    <property type="term" value="P:regulation of DNA-templated transcription"/>
    <property type="evidence" value="ECO:0007669"/>
    <property type="project" value="InterPro"/>
</dbReference>
<dbReference type="EMBL" id="VNIM01000078">
    <property type="protein sequence ID" value="TVV71852.1"/>
    <property type="molecule type" value="Genomic_DNA"/>
</dbReference>
<dbReference type="Gene3D" id="1.10.10.10">
    <property type="entry name" value="Winged helix-like DNA-binding domain superfamily/Winged helix DNA-binding domain"/>
    <property type="match status" value="1"/>
</dbReference>
<feature type="domain" description="Response regulatory" evidence="7">
    <location>
        <begin position="8"/>
        <end position="121"/>
    </location>
</feature>
<evidence type="ECO:0000256" key="2">
    <source>
        <dbReference type="ARBA" id="ARBA00023012"/>
    </source>
</evidence>
<dbReference type="InterPro" id="IPR011006">
    <property type="entry name" value="CheY-like_superfamily"/>
</dbReference>
<dbReference type="PANTHER" id="PTHR48111:SF40">
    <property type="entry name" value="PHOSPHATE REGULON TRANSCRIPTIONAL REGULATORY PROTEIN PHOB"/>
    <property type="match status" value="1"/>
</dbReference>
<dbReference type="GO" id="GO:0000976">
    <property type="term" value="F:transcription cis-regulatory region binding"/>
    <property type="evidence" value="ECO:0007669"/>
    <property type="project" value="TreeGrafter"/>
</dbReference>
<dbReference type="InterPro" id="IPR001789">
    <property type="entry name" value="Sig_transdc_resp-reg_receiver"/>
</dbReference>
<dbReference type="GO" id="GO:0032993">
    <property type="term" value="C:protein-DNA complex"/>
    <property type="evidence" value="ECO:0007669"/>
    <property type="project" value="TreeGrafter"/>
</dbReference>
<feature type="compositionally biased region" description="Low complexity" evidence="6">
    <location>
        <begin position="243"/>
        <end position="259"/>
    </location>
</feature>
<evidence type="ECO:0000313" key="10">
    <source>
        <dbReference type="Proteomes" id="UP000318681"/>
    </source>
</evidence>
<dbReference type="PROSITE" id="PS50110">
    <property type="entry name" value="RESPONSE_REGULATORY"/>
    <property type="match status" value="1"/>
</dbReference>
<dbReference type="PANTHER" id="PTHR48111">
    <property type="entry name" value="REGULATOR OF RPOS"/>
    <property type="match status" value="1"/>
</dbReference>
<sequence>MDSPRRCRIALVEHDAMIARSILATLRSAGHVCRRFETGTGALREIDRDQFDLILIERTLPDIASLDLMTGMRARLGYSLPVIGLASDTEGVVAALDEGVDDCLSRPLPPRLLLAQINAAIRRVPPQAGRVEAVLGHLAFQSDRLSVRVGDTAVPLTAKEYKLALLLCRRSGQALAREDILRTIWGDEVAPLTRTLDVHVSRLRTKLELRPELGFTLSALYGRGYRLDYDPAIGAAAPPPAARPALSPRRSALPSAPLANVRRRPRR</sequence>
<evidence type="ECO:0000313" key="9">
    <source>
        <dbReference type="EMBL" id="TVV71852.1"/>
    </source>
</evidence>
<organism evidence="9 10">
    <name type="scientific">Alterirhizorhabdus solaris</name>
    <dbReference type="NCBI Taxonomy" id="2529389"/>
    <lineage>
        <taxon>Bacteria</taxon>
        <taxon>Pseudomonadati</taxon>
        <taxon>Pseudomonadota</taxon>
        <taxon>Alphaproteobacteria</taxon>
        <taxon>Sphingomonadales</taxon>
        <taxon>Rhizorhabdaceae</taxon>
        <taxon>Alterirhizorhabdus</taxon>
    </lineage>
</organism>
<feature type="region of interest" description="Disordered" evidence="6">
    <location>
        <begin position="238"/>
        <end position="267"/>
    </location>
</feature>
<dbReference type="GO" id="GO:0005829">
    <property type="term" value="C:cytosol"/>
    <property type="evidence" value="ECO:0007669"/>
    <property type="project" value="TreeGrafter"/>
</dbReference>
<dbReference type="InterPro" id="IPR001867">
    <property type="entry name" value="OmpR/PhoB-type_DNA-bd"/>
</dbReference>
<dbReference type="SMART" id="SM00448">
    <property type="entry name" value="REC"/>
    <property type="match status" value="1"/>
</dbReference>
<dbReference type="SMART" id="SM00862">
    <property type="entry name" value="Trans_reg_C"/>
    <property type="match status" value="1"/>
</dbReference>
<evidence type="ECO:0000256" key="3">
    <source>
        <dbReference type="ARBA" id="ARBA00023125"/>
    </source>
</evidence>
<dbReference type="RefSeq" id="WP_145154178.1">
    <property type="nucleotide sequence ID" value="NZ_VNIM01000078.1"/>
</dbReference>
<evidence type="ECO:0000256" key="6">
    <source>
        <dbReference type="SAM" id="MobiDB-lite"/>
    </source>
</evidence>
<evidence type="ECO:0000256" key="4">
    <source>
        <dbReference type="PROSITE-ProRule" id="PRU00169"/>
    </source>
</evidence>
<dbReference type="Pfam" id="PF00486">
    <property type="entry name" value="Trans_reg_C"/>
    <property type="match status" value="1"/>
</dbReference>
<feature type="domain" description="OmpR/PhoB-type" evidence="8">
    <location>
        <begin position="130"/>
        <end position="229"/>
    </location>
</feature>
<keyword evidence="10" id="KW-1185">Reference proteome</keyword>
<keyword evidence="2" id="KW-0902">Two-component regulatory system</keyword>
<dbReference type="Pfam" id="PF00072">
    <property type="entry name" value="Response_reg"/>
    <property type="match status" value="1"/>
</dbReference>
<dbReference type="PROSITE" id="PS51755">
    <property type="entry name" value="OMPR_PHOB"/>
    <property type="match status" value="1"/>
</dbReference>
<feature type="DNA-binding region" description="OmpR/PhoB-type" evidence="5">
    <location>
        <begin position="130"/>
        <end position="229"/>
    </location>
</feature>
<protein>
    <submittedName>
        <fullName evidence="9">Response regulator transcription factor</fullName>
    </submittedName>
</protein>
<keyword evidence="3 5" id="KW-0238">DNA-binding</keyword>
<dbReference type="InterPro" id="IPR016032">
    <property type="entry name" value="Sig_transdc_resp-reg_C-effctor"/>
</dbReference>
<dbReference type="InterPro" id="IPR039420">
    <property type="entry name" value="WalR-like"/>
</dbReference>
<comment type="caution">
    <text evidence="9">The sequence shown here is derived from an EMBL/GenBank/DDBJ whole genome shotgun (WGS) entry which is preliminary data.</text>
</comment>
<evidence type="ECO:0000259" key="7">
    <source>
        <dbReference type="PROSITE" id="PS50110"/>
    </source>
</evidence>
<dbReference type="GO" id="GO:0000156">
    <property type="term" value="F:phosphorelay response regulator activity"/>
    <property type="evidence" value="ECO:0007669"/>
    <property type="project" value="TreeGrafter"/>
</dbReference>
<dbReference type="SUPFAM" id="SSF46894">
    <property type="entry name" value="C-terminal effector domain of the bipartite response regulators"/>
    <property type="match status" value="1"/>
</dbReference>
<reference evidence="9 10" key="1">
    <citation type="submission" date="2019-07" db="EMBL/GenBank/DDBJ databases">
        <title>Sphingomonas solaris sp. nov., isolated from a solar panel from Boston, Massachusetts.</title>
        <authorList>
            <person name="Tanner K."/>
            <person name="Pascual J."/>
            <person name="Mancuso C."/>
            <person name="Pereto J."/>
            <person name="Khalil A."/>
            <person name="Vilanova C."/>
        </authorList>
    </citation>
    <scope>NUCLEOTIDE SEQUENCE [LARGE SCALE GENOMIC DNA]</scope>
    <source>
        <strain evidence="9 10">R4DWN</strain>
    </source>
</reference>
<name>A0A558QXR3_9SPHN</name>
<accession>A0A558QXR3</accession>
<gene>
    <name evidence="9" type="ORF">FOY91_16025</name>
</gene>
<dbReference type="AlphaFoldDB" id="A0A558QXR3"/>
<evidence type="ECO:0000259" key="8">
    <source>
        <dbReference type="PROSITE" id="PS51755"/>
    </source>
</evidence>
<keyword evidence="1" id="KW-0597">Phosphoprotein</keyword>
<dbReference type="OrthoDB" id="9802426at2"/>
<dbReference type="SUPFAM" id="SSF52172">
    <property type="entry name" value="CheY-like"/>
    <property type="match status" value="1"/>
</dbReference>
<comment type="caution">
    <text evidence="4">Lacks conserved residue(s) required for the propagation of feature annotation.</text>
</comment>
<proteinExistence type="predicted"/>
<dbReference type="Gene3D" id="3.40.50.2300">
    <property type="match status" value="1"/>
</dbReference>
<evidence type="ECO:0000256" key="1">
    <source>
        <dbReference type="ARBA" id="ARBA00022553"/>
    </source>
</evidence>
<dbReference type="Proteomes" id="UP000318681">
    <property type="component" value="Unassembled WGS sequence"/>
</dbReference>
<evidence type="ECO:0000256" key="5">
    <source>
        <dbReference type="PROSITE-ProRule" id="PRU01091"/>
    </source>
</evidence>
<dbReference type="CDD" id="cd00383">
    <property type="entry name" value="trans_reg_C"/>
    <property type="match status" value="1"/>
</dbReference>